<dbReference type="InterPro" id="IPR007421">
    <property type="entry name" value="Schlafen_AlbA_2_dom"/>
</dbReference>
<dbReference type="InterPro" id="IPR038461">
    <property type="entry name" value="Schlafen_AlbA_2_dom_sf"/>
</dbReference>
<dbReference type="PANTHER" id="PTHR30595:SF6">
    <property type="entry name" value="SCHLAFEN ALBA-2 DOMAIN-CONTAINING PROTEIN"/>
    <property type="match status" value="1"/>
</dbReference>
<dbReference type="Proteomes" id="UP000753961">
    <property type="component" value="Unassembled WGS sequence"/>
</dbReference>
<dbReference type="Pfam" id="PF04326">
    <property type="entry name" value="SLFN_AlbA_2"/>
    <property type="match status" value="1"/>
</dbReference>
<organism evidence="2 3">
    <name type="scientific">Membranihabitans marinus</name>
    <dbReference type="NCBI Taxonomy" id="1227546"/>
    <lineage>
        <taxon>Bacteria</taxon>
        <taxon>Pseudomonadati</taxon>
        <taxon>Bacteroidota</taxon>
        <taxon>Saprospiria</taxon>
        <taxon>Saprospirales</taxon>
        <taxon>Saprospiraceae</taxon>
        <taxon>Membranihabitans</taxon>
    </lineage>
</organism>
<dbReference type="Gene3D" id="3.30.565.60">
    <property type="match status" value="1"/>
</dbReference>
<keyword evidence="3" id="KW-1185">Reference proteome</keyword>
<evidence type="ECO:0000259" key="1">
    <source>
        <dbReference type="Pfam" id="PF04326"/>
    </source>
</evidence>
<protein>
    <submittedName>
        <fullName evidence="2">DNA binding domain-containing protein</fullName>
    </submittedName>
</protein>
<proteinExistence type="predicted"/>
<dbReference type="RefSeq" id="WP_222580098.1">
    <property type="nucleotide sequence ID" value="NZ_JAHVHU010000009.1"/>
</dbReference>
<accession>A0A953L982</accession>
<dbReference type="PANTHER" id="PTHR30595">
    <property type="entry name" value="GLPR-RELATED TRANSCRIPTIONAL REPRESSOR"/>
    <property type="match status" value="1"/>
</dbReference>
<name>A0A953L982_9BACT</name>
<dbReference type="EMBL" id="JAHVHU010000009">
    <property type="protein sequence ID" value="MBY5958560.1"/>
    <property type="molecule type" value="Genomic_DNA"/>
</dbReference>
<evidence type="ECO:0000313" key="2">
    <source>
        <dbReference type="EMBL" id="MBY5958560.1"/>
    </source>
</evidence>
<feature type="domain" description="Schlafen AlbA-2" evidence="1">
    <location>
        <begin position="19"/>
        <end position="141"/>
    </location>
</feature>
<gene>
    <name evidence="2" type="ORF">KUV50_10480</name>
</gene>
<dbReference type="Pfam" id="PF13749">
    <property type="entry name" value="HATPase_c_4"/>
    <property type="match status" value="1"/>
</dbReference>
<dbReference type="AlphaFoldDB" id="A0A953L982"/>
<dbReference type="Gene3D" id="3.30.950.30">
    <property type="entry name" value="Schlafen, AAA domain"/>
    <property type="match status" value="1"/>
</dbReference>
<comment type="caution">
    <text evidence="2">The sequence shown here is derived from an EMBL/GenBank/DDBJ whole genome shotgun (WGS) entry which is preliminary data.</text>
</comment>
<sequence length="403" mass="47028">MTEAQLHSLIEELTKQPRESEWVEFKHNYHSTEEIGKIISALSNGACIHRQDYGYLVFGVEDDSHQIIGTTFKARTAKYKNEDKEHWLVQRLNPRIDFEIQEFDYNRKHISMFVIPATHNQPVEFMHTAYIRVATSTRKLNEFPEKARKIWKKGPVKIFEERIAKENLSTNNIIELLNTQSYFELFSIPYPSDRAGVLERFLSEGFITKDQTTYNITNLGAILFAKDLNDFSSLKRKSMRVIIYEGKNKLKTIREQIGVRGYAVGFEGLVNWVNDQLPANEVIGRALRKEVRMYPEIAIRELIANALIHQDFDEKGFPMIEIYADRIEISNPGLPFITPERFIDEYQSRNEQLADVLRRLGICEEKEVVLIKLLLLPKYISCQLQILSFNKDIPKPYYMPISN</sequence>
<dbReference type="InterPro" id="IPR038475">
    <property type="entry name" value="RecG_C_sf"/>
</dbReference>
<reference evidence="2" key="1">
    <citation type="submission" date="2021-06" db="EMBL/GenBank/DDBJ databases">
        <title>44 bacteria genomes isolated from Dapeng, Shenzhen.</title>
        <authorList>
            <person name="Zheng W."/>
            <person name="Yu S."/>
            <person name="Huang Y."/>
        </authorList>
    </citation>
    <scope>NUCLEOTIDE SEQUENCE</scope>
    <source>
        <strain evidence="2">DP5N28-2</strain>
    </source>
</reference>
<evidence type="ECO:0000313" key="3">
    <source>
        <dbReference type="Proteomes" id="UP000753961"/>
    </source>
</evidence>